<name>A0A1F5JFC3_9BACT</name>
<dbReference type="Proteomes" id="UP000177555">
    <property type="component" value="Unassembled WGS sequence"/>
</dbReference>
<protein>
    <recommendedName>
        <fullName evidence="2">Phosphatidic acid phosphatase type 2/haloperoxidase domain-containing protein</fullName>
    </recommendedName>
</protein>
<feature type="transmembrane region" description="Helical" evidence="1">
    <location>
        <begin position="23"/>
        <end position="44"/>
    </location>
</feature>
<dbReference type="PANTHER" id="PTHR14969">
    <property type="entry name" value="SPHINGOSINE-1-PHOSPHATE PHOSPHOHYDROLASE"/>
    <property type="match status" value="1"/>
</dbReference>
<organism evidence="3 4">
    <name type="scientific">Candidatus Daviesbacteria bacterium RIFCSPHIGHO2_01_FULL_40_11</name>
    <dbReference type="NCBI Taxonomy" id="1797762"/>
    <lineage>
        <taxon>Bacteria</taxon>
        <taxon>Candidatus Daviesiibacteriota</taxon>
    </lineage>
</organism>
<feature type="transmembrane region" description="Helical" evidence="1">
    <location>
        <begin position="146"/>
        <end position="163"/>
    </location>
</feature>
<comment type="caution">
    <text evidence="3">The sequence shown here is derived from an EMBL/GenBank/DDBJ whole genome shotgun (WGS) entry which is preliminary data.</text>
</comment>
<evidence type="ECO:0000313" key="3">
    <source>
        <dbReference type="EMBL" id="OGE27325.1"/>
    </source>
</evidence>
<gene>
    <name evidence="3" type="ORF">A2867_00425</name>
</gene>
<evidence type="ECO:0000256" key="1">
    <source>
        <dbReference type="SAM" id="Phobius"/>
    </source>
</evidence>
<dbReference type="InterPro" id="IPR000326">
    <property type="entry name" value="PAP2/HPO"/>
</dbReference>
<dbReference type="AlphaFoldDB" id="A0A1F5JFC3"/>
<keyword evidence="1" id="KW-0812">Transmembrane</keyword>
<evidence type="ECO:0000313" key="4">
    <source>
        <dbReference type="Proteomes" id="UP000177555"/>
    </source>
</evidence>
<keyword evidence="1" id="KW-1133">Transmembrane helix</keyword>
<dbReference type="EMBL" id="MFCP01000040">
    <property type="protein sequence ID" value="OGE27325.1"/>
    <property type="molecule type" value="Genomic_DNA"/>
</dbReference>
<reference evidence="3 4" key="1">
    <citation type="journal article" date="2016" name="Nat. Commun.">
        <title>Thousands of microbial genomes shed light on interconnected biogeochemical processes in an aquifer system.</title>
        <authorList>
            <person name="Anantharaman K."/>
            <person name="Brown C.T."/>
            <person name="Hug L.A."/>
            <person name="Sharon I."/>
            <person name="Castelle C.J."/>
            <person name="Probst A.J."/>
            <person name="Thomas B.C."/>
            <person name="Singh A."/>
            <person name="Wilkins M.J."/>
            <person name="Karaoz U."/>
            <person name="Brodie E.L."/>
            <person name="Williams K.H."/>
            <person name="Hubbard S.S."/>
            <person name="Banfield J.F."/>
        </authorList>
    </citation>
    <scope>NUCLEOTIDE SEQUENCE [LARGE SCALE GENOMIC DNA]</scope>
</reference>
<sequence>MDNVSLFFLIFNLNGRFPVLDNLMVFGATSLFYLTAFLVLFLGLKGSTKDKKACLLILLGLPIAILLIKFIHLFFYESRPFVTFNLSPIVAAEADASFPSRHAVVSSVLAFAFAYFKSKWALLLIPIAACIGFSRIYVGVHYPLDIVGGFAVGAISLIFALRIKEYLRIYLLR</sequence>
<dbReference type="Pfam" id="PF01569">
    <property type="entry name" value="PAP2"/>
    <property type="match status" value="1"/>
</dbReference>
<accession>A0A1F5JFC3</accession>
<feature type="domain" description="Phosphatidic acid phosphatase type 2/haloperoxidase" evidence="2">
    <location>
        <begin position="54"/>
        <end position="161"/>
    </location>
</feature>
<dbReference type="Gene3D" id="1.20.144.10">
    <property type="entry name" value="Phosphatidic acid phosphatase type 2/haloperoxidase"/>
    <property type="match status" value="1"/>
</dbReference>
<keyword evidence="1" id="KW-0472">Membrane</keyword>
<feature type="transmembrane region" description="Helical" evidence="1">
    <location>
        <begin position="121"/>
        <end position="140"/>
    </location>
</feature>
<feature type="transmembrane region" description="Helical" evidence="1">
    <location>
        <begin position="56"/>
        <end position="76"/>
    </location>
</feature>
<evidence type="ECO:0000259" key="2">
    <source>
        <dbReference type="SMART" id="SM00014"/>
    </source>
</evidence>
<proteinExistence type="predicted"/>
<dbReference type="InterPro" id="IPR036938">
    <property type="entry name" value="PAP2/HPO_sf"/>
</dbReference>
<dbReference type="PANTHER" id="PTHR14969:SF13">
    <property type="entry name" value="AT30094P"/>
    <property type="match status" value="1"/>
</dbReference>
<dbReference type="SUPFAM" id="SSF48317">
    <property type="entry name" value="Acid phosphatase/Vanadium-dependent haloperoxidase"/>
    <property type="match status" value="1"/>
</dbReference>
<dbReference type="SMART" id="SM00014">
    <property type="entry name" value="acidPPc"/>
    <property type="match status" value="1"/>
</dbReference>